<organism evidence="8 9">
    <name type="scientific">Metschnikowia aff. pulcherrima</name>
    <dbReference type="NCBI Taxonomy" id="2163413"/>
    <lineage>
        <taxon>Eukaryota</taxon>
        <taxon>Fungi</taxon>
        <taxon>Dikarya</taxon>
        <taxon>Ascomycota</taxon>
        <taxon>Saccharomycotina</taxon>
        <taxon>Pichiomycetes</taxon>
        <taxon>Metschnikowiaceae</taxon>
        <taxon>Metschnikowia</taxon>
    </lineage>
</organism>
<dbReference type="GO" id="GO:0034475">
    <property type="term" value="P:U4 snRNA 3'-end processing"/>
    <property type="evidence" value="ECO:0007669"/>
    <property type="project" value="TreeGrafter"/>
</dbReference>
<evidence type="ECO:0000259" key="7">
    <source>
        <dbReference type="Pfam" id="PF01138"/>
    </source>
</evidence>
<protein>
    <recommendedName>
        <fullName evidence="6">Ribosomal RNA-processing protein 42</fullName>
    </recommendedName>
</protein>
<evidence type="ECO:0000256" key="3">
    <source>
        <dbReference type="ARBA" id="ARBA00006678"/>
    </source>
</evidence>
<dbReference type="PANTHER" id="PTHR11097">
    <property type="entry name" value="EXOSOME COMPLEX EXONUCLEASE RIBOSOMAL RNA PROCESSING PROTEIN"/>
    <property type="match status" value="1"/>
</dbReference>
<dbReference type="GO" id="GO:0005730">
    <property type="term" value="C:nucleolus"/>
    <property type="evidence" value="ECO:0007669"/>
    <property type="project" value="UniProtKB-SubCell"/>
</dbReference>
<dbReference type="GO" id="GO:0034476">
    <property type="term" value="P:U5 snRNA 3'-end processing"/>
    <property type="evidence" value="ECO:0007669"/>
    <property type="project" value="TreeGrafter"/>
</dbReference>
<dbReference type="GO" id="GO:0035925">
    <property type="term" value="F:mRNA 3'-UTR AU-rich region binding"/>
    <property type="evidence" value="ECO:0007669"/>
    <property type="project" value="TreeGrafter"/>
</dbReference>
<dbReference type="SUPFAM" id="SSF55666">
    <property type="entry name" value="Ribonuclease PH domain 2-like"/>
    <property type="match status" value="1"/>
</dbReference>
<dbReference type="GO" id="GO:0016075">
    <property type="term" value="P:rRNA catabolic process"/>
    <property type="evidence" value="ECO:0007669"/>
    <property type="project" value="TreeGrafter"/>
</dbReference>
<dbReference type="GO" id="GO:0034473">
    <property type="term" value="P:U1 snRNA 3'-end processing"/>
    <property type="evidence" value="ECO:0007669"/>
    <property type="project" value="TreeGrafter"/>
</dbReference>
<dbReference type="PANTHER" id="PTHR11097:SF8">
    <property type="entry name" value="EXOSOME COMPLEX COMPONENT RRP42"/>
    <property type="match status" value="1"/>
</dbReference>
<evidence type="ECO:0000256" key="2">
    <source>
        <dbReference type="ARBA" id="ARBA00004604"/>
    </source>
</evidence>
<evidence type="ECO:0000256" key="6">
    <source>
        <dbReference type="ARBA" id="ARBA00042523"/>
    </source>
</evidence>
<keyword evidence="4" id="KW-0963">Cytoplasm</keyword>
<evidence type="ECO:0000256" key="1">
    <source>
        <dbReference type="ARBA" id="ARBA00004496"/>
    </source>
</evidence>
<gene>
    <name evidence="8" type="primary">MPUL0C07670</name>
    <name evidence="8" type="ORF">METSCH_C07670</name>
</gene>
<keyword evidence="5" id="KW-0271">Exosome</keyword>
<dbReference type="GO" id="GO:0071035">
    <property type="term" value="P:nuclear polyadenylation-dependent rRNA catabolic process"/>
    <property type="evidence" value="ECO:0007669"/>
    <property type="project" value="TreeGrafter"/>
</dbReference>
<comment type="subcellular location">
    <subcellularLocation>
        <location evidence="1">Cytoplasm</location>
    </subcellularLocation>
    <subcellularLocation>
        <location evidence="2">Nucleus</location>
        <location evidence="2">Nucleolus</location>
    </subcellularLocation>
</comment>
<sequence>MILSPAERSYLYDSLTASPVIRPDGRKHFQFRPLEAKIDFLPGSNGSARIRMTDGSECIVSVKSKVVLIAKEDNLIECDVDLAGFRDDLNFVSNLKFSLTDLFTKNFPTEKLHLTSKYAYKLFVDCIVISHLSYPLTLITFCAYLALKATKLPLLTSEIDDSEIEEQPTFSDDWEKAQTLAEVFNLPEFQPPLIITVGVIGENLIVDPTETEEQVLENGLLLGWYNNAVIAPITNMNLATSSNNANFKGINSNLLVKAISLLSSHCSSLISAFDKLAEEDLADNDGSIF</sequence>
<evidence type="ECO:0000256" key="4">
    <source>
        <dbReference type="ARBA" id="ARBA00022490"/>
    </source>
</evidence>
<keyword evidence="9" id="KW-1185">Reference proteome</keyword>
<dbReference type="Gene3D" id="3.30.230.70">
    <property type="entry name" value="GHMP Kinase, N-terminal domain"/>
    <property type="match status" value="1"/>
</dbReference>
<evidence type="ECO:0000256" key="5">
    <source>
        <dbReference type="ARBA" id="ARBA00022835"/>
    </source>
</evidence>
<accession>A0A4P6XR37</accession>
<dbReference type="Pfam" id="PF01138">
    <property type="entry name" value="RNase_PH"/>
    <property type="match status" value="1"/>
</dbReference>
<dbReference type="InterPro" id="IPR027408">
    <property type="entry name" value="PNPase/RNase_PH_dom_sf"/>
</dbReference>
<dbReference type="InterPro" id="IPR020568">
    <property type="entry name" value="Ribosomal_Su5_D2-typ_SF"/>
</dbReference>
<reference evidence="9" key="1">
    <citation type="submission" date="2019-03" db="EMBL/GenBank/DDBJ databases">
        <title>Snf2 controls pulcherriminic acid biosynthesis and connects pigmentation and antifungal activity of the yeast Metschnikowia pulcherrima.</title>
        <authorList>
            <person name="Gore-Lloyd D."/>
            <person name="Sumann I."/>
            <person name="Brachmann A.O."/>
            <person name="Schneeberger K."/>
            <person name="Ortiz-Merino R.A."/>
            <person name="Moreno-Beltran M."/>
            <person name="Schlaefli M."/>
            <person name="Kirner P."/>
            <person name="Santos Kron A."/>
            <person name="Wolfe K.H."/>
            <person name="Piel J."/>
            <person name="Ahrens C.H."/>
            <person name="Henk D."/>
            <person name="Freimoser F.M."/>
        </authorList>
    </citation>
    <scope>NUCLEOTIDE SEQUENCE [LARGE SCALE GENOMIC DNA]</scope>
    <source>
        <strain evidence="9">APC 1.2</strain>
    </source>
</reference>
<dbReference type="EMBL" id="CP034458">
    <property type="protein sequence ID" value="QBM88786.1"/>
    <property type="molecule type" value="Genomic_DNA"/>
</dbReference>
<dbReference type="InterPro" id="IPR050590">
    <property type="entry name" value="Exosome_comp_Rrp42_subfam"/>
</dbReference>
<dbReference type="GO" id="GO:0000467">
    <property type="term" value="P:exonucleolytic trimming to generate mature 3'-end of 5.8S rRNA from tricistronic rRNA transcript (SSU-rRNA, 5.8S rRNA, LSU-rRNA)"/>
    <property type="evidence" value="ECO:0007669"/>
    <property type="project" value="TreeGrafter"/>
</dbReference>
<dbReference type="GO" id="GO:0000177">
    <property type="term" value="C:cytoplasmic exosome (RNase complex)"/>
    <property type="evidence" value="ECO:0007669"/>
    <property type="project" value="TreeGrafter"/>
</dbReference>
<dbReference type="InterPro" id="IPR001247">
    <property type="entry name" value="ExoRNase_PH_dom1"/>
</dbReference>
<dbReference type="GO" id="GO:0071028">
    <property type="term" value="P:nuclear mRNA surveillance"/>
    <property type="evidence" value="ECO:0007669"/>
    <property type="project" value="TreeGrafter"/>
</dbReference>
<comment type="similarity">
    <text evidence="3">Belongs to the RNase PH family.</text>
</comment>
<name>A0A4P6XR37_9ASCO</name>
<feature type="domain" description="Exoribonuclease phosphorolytic" evidence="7">
    <location>
        <begin position="30"/>
        <end position="153"/>
    </location>
</feature>
<dbReference type="InterPro" id="IPR036345">
    <property type="entry name" value="ExoRNase_PH_dom2_sf"/>
</dbReference>
<dbReference type="GO" id="GO:0071038">
    <property type="term" value="P:TRAMP-dependent tRNA surveillance pathway"/>
    <property type="evidence" value="ECO:0007669"/>
    <property type="project" value="TreeGrafter"/>
</dbReference>
<evidence type="ECO:0000313" key="8">
    <source>
        <dbReference type="EMBL" id="QBM88786.1"/>
    </source>
</evidence>
<dbReference type="Proteomes" id="UP000292447">
    <property type="component" value="Chromosome III"/>
</dbReference>
<dbReference type="STRING" id="2163413.A0A4P6XR37"/>
<proteinExistence type="inferred from homology"/>
<dbReference type="GO" id="GO:0000176">
    <property type="term" value="C:nuclear exosome (RNase complex)"/>
    <property type="evidence" value="ECO:0007669"/>
    <property type="project" value="UniProtKB-ARBA"/>
</dbReference>
<dbReference type="SUPFAM" id="SSF54211">
    <property type="entry name" value="Ribosomal protein S5 domain 2-like"/>
    <property type="match status" value="1"/>
</dbReference>
<dbReference type="AlphaFoldDB" id="A0A4P6XR37"/>
<evidence type="ECO:0000313" key="9">
    <source>
        <dbReference type="Proteomes" id="UP000292447"/>
    </source>
</evidence>